<name>A0A9J7ANN0_9PROT</name>
<organism evidence="1 2">
    <name type="scientific">Nisaea acidiphila</name>
    <dbReference type="NCBI Taxonomy" id="1862145"/>
    <lineage>
        <taxon>Bacteria</taxon>
        <taxon>Pseudomonadati</taxon>
        <taxon>Pseudomonadota</taxon>
        <taxon>Alphaproteobacteria</taxon>
        <taxon>Rhodospirillales</taxon>
        <taxon>Thalassobaculaceae</taxon>
        <taxon>Nisaea</taxon>
    </lineage>
</organism>
<sequence length="52" mass="6027">MKRRHQTWHLRLWVILSLALPLLLLLTVLGRQERPVEPVADYLTRPAEGAAQ</sequence>
<dbReference type="EMBL" id="CP102480">
    <property type="protein sequence ID" value="UUX48546.1"/>
    <property type="molecule type" value="Genomic_DNA"/>
</dbReference>
<proteinExistence type="predicted"/>
<dbReference type="RefSeq" id="WP_257767053.1">
    <property type="nucleotide sequence ID" value="NZ_CP102480.1"/>
</dbReference>
<dbReference type="KEGG" id="naci:NUH88_14125"/>
<evidence type="ECO:0000313" key="1">
    <source>
        <dbReference type="EMBL" id="UUX48546.1"/>
    </source>
</evidence>
<accession>A0A9J7ANN0</accession>
<evidence type="ECO:0000313" key="2">
    <source>
        <dbReference type="Proteomes" id="UP001060336"/>
    </source>
</evidence>
<dbReference type="Proteomes" id="UP001060336">
    <property type="component" value="Chromosome"/>
</dbReference>
<keyword evidence="2" id="KW-1185">Reference proteome</keyword>
<reference evidence="1" key="1">
    <citation type="submission" date="2022-08" db="EMBL/GenBank/DDBJ databases">
        <title>Nisaea acidiphila sp. nov., isolated from a marine algal debris and emended description of the genus Nisaea Urios et al. 2008.</title>
        <authorList>
            <person name="Kwon K."/>
        </authorList>
    </citation>
    <scope>NUCLEOTIDE SEQUENCE</scope>
    <source>
        <strain evidence="1">MEBiC11861</strain>
    </source>
</reference>
<dbReference type="AlphaFoldDB" id="A0A9J7ANN0"/>
<gene>
    <name evidence="1" type="ORF">NUH88_14125</name>
</gene>
<protein>
    <submittedName>
        <fullName evidence="1">Uncharacterized protein</fullName>
    </submittedName>
</protein>